<organism evidence="6 7">
    <name type="scientific">Novosphingobium soli</name>
    <dbReference type="NCBI Taxonomy" id="574956"/>
    <lineage>
        <taxon>Bacteria</taxon>
        <taxon>Pseudomonadati</taxon>
        <taxon>Pseudomonadota</taxon>
        <taxon>Alphaproteobacteria</taxon>
        <taxon>Sphingomonadales</taxon>
        <taxon>Sphingomonadaceae</taxon>
        <taxon>Novosphingobium</taxon>
    </lineage>
</organism>
<comment type="caution">
    <text evidence="6">The sequence shown here is derived from an EMBL/GenBank/DDBJ whole genome shotgun (WGS) entry which is preliminary data.</text>
</comment>
<dbReference type="PANTHER" id="PTHR10515">
    <property type="entry name" value="THYMIDINE PHOSPHORYLASE"/>
    <property type="match status" value="1"/>
</dbReference>
<keyword evidence="1 4" id="KW-0328">Glycosyltransferase</keyword>
<evidence type="ECO:0000313" key="7">
    <source>
        <dbReference type="Proteomes" id="UP001589798"/>
    </source>
</evidence>
<dbReference type="NCBIfam" id="NF003338">
    <property type="entry name" value="PRK04350.1"/>
    <property type="match status" value="1"/>
</dbReference>
<name>A0ABV6CWE5_9SPHN</name>
<dbReference type="Pfam" id="PF00591">
    <property type="entry name" value="Glycos_transf_3"/>
    <property type="match status" value="1"/>
</dbReference>
<dbReference type="PROSITE" id="PS00647">
    <property type="entry name" value="THYMID_PHOSPHORYLASE"/>
    <property type="match status" value="1"/>
</dbReference>
<dbReference type="Pfam" id="PF02885">
    <property type="entry name" value="Glycos_trans_3N"/>
    <property type="match status" value="1"/>
</dbReference>
<dbReference type="InterPro" id="IPR017872">
    <property type="entry name" value="Pyrmidine_PPase_CS"/>
</dbReference>
<dbReference type="PANTHER" id="PTHR10515:SF0">
    <property type="entry name" value="THYMIDINE PHOSPHORYLASE"/>
    <property type="match status" value="1"/>
</dbReference>
<evidence type="ECO:0000256" key="1">
    <source>
        <dbReference type="ARBA" id="ARBA00022676"/>
    </source>
</evidence>
<dbReference type="InterPro" id="IPR036566">
    <property type="entry name" value="PYNP-like_C_sf"/>
</dbReference>
<dbReference type="SUPFAM" id="SSF54680">
    <property type="entry name" value="Pyrimidine nucleoside phosphorylase C-terminal domain"/>
    <property type="match status" value="1"/>
</dbReference>
<comment type="catalytic activity">
    <reaction evidence="3 4">
        <text>thymidine + phosphate = 2-deoxy-alpha-D-ribose 1-phosphate + thymine</text>
        <dbReference type="Rhea" id="RHEA:16037"/>
        <dbReference type="ChEBI" id="CHEBI:17748"/>
        <dbReference type="ChEBI" id="CHEBI:17821"/>
        <dbReference type="ChEBI" id="CHEBI:43474"/>
        <dbReference type="ChEBI" id="CHEBI:57259"/>
        <dbReference type="EC" id="2.4.2.4"/>
    </reaction>
</comment>
<dbReference type="Pfam" id="PF07831">
    <property type="entry name" value="PYNP_C"/>
    <property type="match status" value="1"/>
</dbReference>
<dbReference type="Gene3D" id="1.20.970.50">
    <property type="match status" value="1"/>
</dbReference>
<reference evidence="6 7" key="1">
    <citation type="submission" date="2024-09" db="EMBL/GenBank/DDBJ databases">
        <authorList>
            <person name="Sun Q."/>
            <person name="Mori K."/>
        </authorList>
    </citation>
    <scope>NUCLEOTIDE SEQUENCE [LARGE SCALE GENOMIC DNA]</scope>
    <source>
        <strain evidence="6 7">CCM 7706</strain>
    </source>
</reference>
<dbReference type="InterPro" id="IPR036320">
    <property type="entry name" value="Glycosyl_Trfase_fam3_N_dom_sf"/>
</dbReference>
<evidence type="ECO:0000256" key="4">
    <source>
        <dbReference type="HAMAP-Rule" id="MF_00703"/>
    </source>
</evidence>
<sequence>MKADPMVESEADAIATMLRARRLGLSAAGNDLIAVMRHDCPVCRSEGLASRAQVSLRAGEREVVVSLLHSSGDVPGPGEIGLSETAWHRLGVSDGDLVEIAHAQPLASLSDVRRRIYGNRLGEEAFSAIIADIAERRYSDVHLSAFVTACSAVPLDTGETISLTRAMVNVGERLSWPGAVIVDKHSVGGLPGNRTTPIIVSIMAAEGLIMPKTSSRAITSPAGTADTMEVLAPVDLDVPAIRRVVEREGGCIAWGGAVKLSPADDVIIGVERVLDIDAVGQMVASVLSKKIAAGATHLVIDIPVGPTAKVRSAEAAATLETALTATAEAFGLRTRVMCGPGLEPIGRGIGPALEAQDILAILQGEPGADDLAQRACELAGGLFELADVTPVGQGFARALESLESGRAWAKFQRICDAQGGMRAPPIARFQQDMIAPQSGRLVSIDNRKLATVAKLAGAPIAKAAGVALHCRLEQTVEAGAPLCTIHAESPGELDYAAAFAVSDGAIFGIAEA</sequence>
<dbReference type="InterPro" id="IPR035902">
    <property type="entry name" value="Nuc_phospho_transferase"/>
</dbReference>
<dbReference type="Gene3D" id="2.40.40.20">
    <property type="match status" value="1"/>
</dbReference>
<protein>
    <recommendedName>
        <fullName evidence="4">Putative thymidine phosphorylase</fullName>
        <ecNumber evidence="4">2.4.2.4</ecNumber>
    </recommendedName>
    <alternativeName>
        <fullName evidence="4">TdRPase</fullName>
    </alternativeName>
</protein>
<dbReference type="InterPro" id="IPR000312">
    <property type="entry name" value="Glycosyl_Trfase_fam3"/>
</dbReference>
<dbReference type="SUPFAM" id="SSF52418">
    <property type="entry name" value="Nucleoside phosphorylase/phosphoribosyltransferase catalytic domain"/>
    <property type="match status" value="1"/>
</dbReference>
<evidence type="ECO:0000259" key="5">
    <source>
        <dbReference type="SMART" id="SM00941"/>
    </source>
</evidence>
<dbReference type="SUPFAM" id="SSF47648">
    <property type="entry name" value="Nucleoside phosphorylase/phosphoribosyltransferase N-terminal domain"/>
    <property type="match status" value="1"/>
</dbReference>
<dbReference type="SMART" id="SM00941">
    <property type="entry name" value="PYNP_C"/>
    <property type="match status" value="1"/>
</dbReference>
<comment type="similarity">
    <text evidence="4">Belongs to the thymidine/pyrimidine-nucleoside phosphorylase family. Type 2 subfamily.</text>
</comment>
<dbReference type="InterPro" id="IPR013102">
    <property type="entry name" value="PYNP_C"/>
</dbReference>
<proteinExistence type="inferred from homology"/>
<dbReference type="Gene3D" id="3.40.1030.10">
    <property type="entry name" value="Nucleoside phosphorylase/phosphoribosyltransferase catalytic domain"/>
    <property type="match status" value="1"/>
</dbReference>
<accession>A0ABV6CWE5</accession>
<gene>
    <name evidence="6" type="ORF">ACFFJC_03280</name>
</gene>
<evidence type="ECO:0000313" key="6">
    <source>
        <dbReference type="EMBL" id="MFC0203288.1"/>
    </source>
</evidence>
<keyword evidence="7" id="KW-1185">Reference proteome</keyword>
<dbReference type="InterPro" id="IPR013466">
    <property type="entry name" value="Thymidine/AMP_Pase"/>
</dbReference>
<feature type="domain" description="Pyrimidine nucleoside phosphorylase C-terminal" evidence="5">
    <location>
        <begin position="440"/>
        <end position="507"/>
    </location>
</feature>
<dbReference type="Proteomes" id="UP001589798">
    <property type="component" value="Unassembled WGS sequence"/>
</dbReference>
<dbReference type="HAMAP" id="MF_00703">
    <property type="entry name" value="Thymid_phosp_2"/>
    <property type="match status" value="1"/>
</dbReference>
<dbReference type="EC" id="2.4.2.4" evidence="4"/>
<dbReference type="Gene3D" id="3.90.1170.30">
    <property type="entry name" value="Pyrimidine nucleoside phosphorylase-like, C-terminal domain"/>
    <property type="match status" value="1"/>
</dbReference>
<dbReference type="InterPro" id="IPR017459">
    <property type="entry name" value="Glycosyl_Trfase_fam3_N_dom"/>
</dbReference>
<evidence type="ECO:0000256" key="2">
    <source>
        <dbReference type="ARBA" id="ARBA00022679"/>
    </source>
</evidence>
<keyword evidence="2 4" id="KW-0808">Transferase</keyword>
<dbReference type="EMBL" id="JBHLWK010000006">
    <property type="protein sequence ID" value="MFC0203288.1"/>
    <property type="molecule type" value="Genomic_DNA"/>
</dbReference>
<dbReference type="InterPro" id="IPR028579">
    <property type="entry name" value="Thym_Pase_Put"/>
</dbReference>
<dbReference type="InterPro" id="IPR000053">
    <property type="entry name" value="Thymidine/pyrmidine_PPase"/>
</dbReference>
<dbReference type="NCBIfam" id="TIGR02645">
    <property type="entry name" value="ARCH_P_rylase"/>
    <property type="match status" value="1"/>
</dbReference>
<dbReference type="RefSeq" id="WP_379486062.1">
    <property type="nucleotide sequence ID" value="NZ_JBHLWK010000006.1"/>
</dbReference>
<evidence type="ECO:0000256" key="3">
    <source>
        <dbReference type="ARBA" id="ARBA00048550"/>
    </source>
</evidence>